<dbReference type="Proteomes" id="UP000294547">
    <property type="component" value="Unassembled WGS sequence"/>
</dbReference>
<dbReference type="InterPro" id="IPR053967">
    <property type="entry name" value="LlgE_F_G-like_D1"/>
</dbReference>
<organism evidence="12 13">
    <name type="scientific">Oharaeibacter diazotrophicus</name>
    <dbReference type="NCBI Taxonomy" id="1920512"/>
    <lineage>
        <taxon>Bacteria</taxon>
        <taxon>Pseudomonadati</taxon>
        <taxon>Pseudomonadota</taxon>
        <taxon>Alphaproteobacteria</taxon>
        <taxon>Hyphomicrobiales</taxon>
        <taxon>Pleomorphomonadaceae</taxon>
        <taxon>Oharaeibacter</taxon>
    </lineage>
</organism>
<evidence type="ECO:0000313" key="12">
    <source>
        <dbReference type="EMBL" id="TDP87636.1"/>
    </source>
</evidence>
<feature type="domain" description="Flagellar basal-body/hook protein C-terminal" evidence="10">
    <location>
        <begin position="216"/>
        <end position="260"/>
    </location>
</feature>
<protein>
    <recommendedName>
        <fullName evidence="3 7">Flagellar basal-body rod protein FlgG</fullName>
    </recommendedName>
    <alternativeName>
        <fullName evidence="6 8">Distal rod protein</fullName>
    </alternativeName>
</protein>
<dbReference type="Pfam" id="PF22692">
    <property type="entry name" value="LlgE_F_G_D1"/>
    <property type="match status" value="1"/>
</dbReference>
<accession>A0A4R6RP71</accession>
<dbReference type="InterPro" id="IPR037925">
    <property type="entry name" value="FlgE/F/G-like"/>
</dbReference>
<feature type="domain" description="Flagellar hook protein FlgE/F/G-like D1" evidence="11">
    <location>
        <begin position="96"/>
        <end position="159"/>
    </location>
</feature>
<evidence type="ECO:0000256" key="1">
    <source>
        <dbReference type="ARBA" id="ARBA00004117"/>
    </source>
</evidence>
<keyword evidence="4 8" id="KW-0975">Bacterial flagellum</keyword>
<dbReference type="Pfam" id="PF00460">
    <property type="entry name" value="Flg_bb_rod"/>
    <property type="match status" value="1"/>
</dbReference>
<dbReference type="PROSITE" id="PS00588">
    <property type="entry name" value="FLAGELLA_BB_ROD"/>
    <property type="match status" value="1"/>
</dbReference>
<dbReference type="InterPro" id="IPR019776">
    <property type="entry name" value="Flagellar_basal_body_rod_CS"/>
</dbReference>
<keyword evidence="13" id="KW-1185">Reference proteome</keyword>
<dbReference type="GO" id="GO:0071978">
    <property type="term" value="P:bacterial-type flagellum-dependent swarming motility"/>
    <property type="evidence" value="ECO:0007669"/>
    <property type="project" value="TreeGrafter"/>
</dbReference>
<dbReference type="NCBIfam" id="TIGR03506">
    <property type="entry name" value="FlgEFG_subfam"/>
    <property type="match status" value="2"/>
</dbReference>
<dbReference type="InterPro" id="IPR012834">
    <property type="entry name" value="FlgG_G_neg"/>
</dbReference>
<dbReference type="AlphaFoldDB" id="A0A4R6RP71"/>
<evidence type="ECO:0000256" key="7">
    <source>
        <dbReference type="NCBIfam" id="TIGR02488"/>
    </source>
</evidence>
<keyword evidence="12" id="KW-0969">Cilium</keyword>
<dbReference type="OrthoDB" id="9804559at2"/>
<evidence type="ECO:0000256" key="4">
    <source>
        <dbReference type="ARBA" id="ARBA00023143"/>
    </source>
</evidence>
<evidence type="ECO:0000259" key="10">
    <source>
        <dbReference type="Pfam" id="PF06429"/>
    </source>
</evidence>
<name>A0A4R6RP71_9HYPH</name>
<dbReference type="InterPro" id="IPR001444">
    <property type="entry name" value="Flag_bb_rod_N"/>
</dbReference>
<dbReference type="NCBIfam" id="TIGR02488">
    <property type="entry name" value="flgG_G_neg"/>
    <property type="match status" value="1"/>
</dbReference>
<gene>
    <name evidence="12" type="ORF">EDD54_1535</name>
</gene>
<dbReference type="Pfam" id="PF06429">
    <property type="entry name" value="Flg_bbr_C"/>
    <property type="match status" value="1"/>
</dbReference>
<comment type="subcellular location">
    <subcellularLocation>
        <location evidence="1 8">Bacterial flagellum basal body</location>
    </subcellularLocation>
</comment>
<dbReference type="PANTHER" id="PTHR30435:SF19">
    <property type="entry name" value="FLAGELLAR BASAL-BODY ROD PROTEIN FLGG"/>
    <property type="match status" value="1"/>
</dbReference>
<keyword evidence="12" id="KW-0966">Cell projection</keyword>
<feature type="domain" description="Flagellar basal body rod protein N-terminal" evidence="9">
    <location>
        <begin position="4"/>
        <end position="34"/>
    </location>
</feature>
<evidence type="ECO:0000256" key="2">
    <source>
        <dbReference type="ARBA" id="ARBA00009677"/>
    </source>
</evidence>
<dbReference type="InterPro" id="IPR010930">
    <property type="entry name" value="Flg_bb/hook_C_dom"/>
</dbReference>
<comment type="subunit">
    <text evidence="5 8">The basal body constitutes a major portion of the flagellar organelle and consists of four rings (L,P,S, and M) mounted on a central rod. The rod consists of about 26 subunits of FlgG in the distal portion, and FlgB, FlgC and FlgF are thought to build up the proximal portion of the rod with about 6 subunits each.</text>
</comment>
<sequence length="261" mass="27686">MKALNIAATGMMAQEMNVNIISNNIANMRTTGYKRQRVDFQDLYNQNLRRQGASTSEAGTIVPAGVQVGSGVRVVATPRIMSQGDIEQTDKDTDVAVRGEGYVQVQMPDGRTGYTRDGSFEIDATGTIVTQDGYSVLPAITVPPNSKDLTISQTGTVQVTVGNATTPTVLGQIQLARFVNKAGLEAIGDNLFVETTSSGAALVGNPGDEGFGTMLQGHLEMANVVPVSELSSLIAAQRAYEMNSRIIRAADEMSQAIANLK</sequence>
<comment type="caution">
    <text evidence="12">The sequence shown here is derived from an EMBL/GenBank/DDBJ whole genome shotgun (WGS) entry which is preliminary data.</text>
</comment>
<dbReference type="EMBL" id="SNXY01000006">
    <property type="protein sequence ID" value="TDP87636.1"/>
    <property type="molecule type" value="Genomic_DNA"/>
</dbReference>
<keyword evidence="12" id="KW-0282">Flagellum</keyword>
<evidence type="ECO:0000256" key="5">
    <source>
        <dbReference type="ARBA" id="ARBA00025933"/>
    </source>
</evidence>
<evidence type="ECO:0000256" key="8">
    <source>
        <dbReference type="RuleBase" id="RU362116"/>
    </source>
</evidence>
<evidence type="ECO:0000256" key="6">
    <source>
        <dbReference type="ARBA" id="ARBA00032912"/>
    </source>
</evidence>
<evidence type="ECO:0000259" key="11">
    <source>
        <dbReference type="Pfam" id="PF22692"/>
    </source>
</evidence>
<comment type="similarity">
    <text evidence="2 8">Belongs to the flagella basal body rod proteins family.</text>
</comment>
<proteinExistence type="inferred from homology"/>
<dbReference type="SUPFAM" id="SSF117143">
    <property type="entry name" value="Flagellar hook protein flgE"/>
    <property type="match status" value="1"/>
</dbReference>
<dbReference type="RefSeq" id="WP_126541639.1">
    <property type="nucleotide sequence ID" value="NZ_BSPM01000008.1"/>
</dbReference>
<dbReference type="GO" id="GO:0009426">
    <property type="term" value="C:bacterial-type flagellum basal body, distal rod"/>
    <property type="evidence" value="ECO:0007669"/>
    <property type="project" value="UniProtKB-UniRule"/>
</dbReference>
<evidence type="ECO:0000313" key="13">
    <source>
        <dbReference type="Proteomes" id="UP000294547"/>
    </source>
</evidence>
<evidence type="ECO:0000256" key="3">
    <source>
        <dbReference type="ARBA" id="ARBA00017948"/>
    </source>
</evidence>
<dbReference type="InterPro" id="IPR020013">
    <property type="entry name" value="Flagellar_FlgE/F/G"/>
</dbReference>
<evidence type="ECO:0000259" key="9">
    <source>
        <dbReference type="Pfam" id="PF00460"/>
    </source>
</evidence>
<reference evidence="12 13" key="1">
    <citation type="submission" date="2019-03" db="EMBL/GenBank/DDBJ databases">
        <title>Genomic Encyclopedia of Type Strains, Phase IV (KMG-IV): sequencing the most valuable type-strain genomes for metagenomic binning, comparative biology and taxonomic classification.</title>
        <authorList>
            <person name="Goeker M."/>
        </authorList>
    </citation>
    <scope>NUCLEOTIDE SEQUENCE [LARGE SCALE GENOMIC DNA]</scope>
    <source>
        <strain evidence="12 13">DSM 102969</strain>
    </source>
</reference>
<dbReference type="PANTHER" id="PTHR30435">
    <property type="entry name" value="FLAGELLAR PROTEIN"/>
    <property type="match status" value="1"/>
</dbReference>